<proteinExistence type="predicted"/>
<dbReference type="InterPro" id="IPR025420">
    <property type="entry name" value="DUF4143"/>
</dbReference>
<reference evidence="4" key="1">
    <citation type="submission" date="2017-09" db="EMBL/GenBank/DDBJ databases">
        <title>Depth-based differentiation of microbial function through sediment-hosted aquifers and enrichment of novel symbionts in the deep terrestrial subsurface.</title>
        <authorList>
            <person name="Probst A.J."/>
            <person name="Ladd B."/>
            <person name="Jarett J.K."/>
            <person name="Geller-Mcgrath D.E."/>
            <person name="Sieber C.M.K."/>
            <person name="Emerson J.B."/>
            <person name="Anantharaman K."/>
            <person name="Thomas B.C."/>
            <person name="Malmstrom R."/>
            <person name="Stieglmeier M."/>
            <person name="Klingl A."/>
            <person name="Woyke T."/>
            <person name="Ryan C.M."/>
            <person name="Banfield J.F."/>
        </authorList>
    </citation>
    <scope>NUCLEOTIDE SEQUENCE [LARGE SCALE GENOMIC DNA]</scope>
</reference>
<dbReference type="AlphaFoldDB" id="A0A2M7TCN6"/>
<dbReference type="PANTHER" id="PTHR33295:SF18">
    <property type="entry name" value="AAA+ ATPASE DOMAIN-CONTAINING PROTEIN"/>
    <property type="match status" value="1"/>
</dbReference>
<sequence length="394" mass="45745">MFFPRLLYTGLKDHLNKKAITVLTGIRRVGKTTLVRQIFSEIISDNKVYFDLERLDNRELFSEKNYETIVSALQSRGLSFQKKLFLAIDEIQLNPNLTSVMKYLYDHYDIKFIVTGSSSFYLKNLFSESLAGRKKIFELFPLSFGEFLTFKNIPFRSLGLQTFRQRFQPAEYERLKSSYEEYISFGGFPEVVLAGSREEKTDLLADIVSSYINVDVATLSGFKRQRDFYSLIKMLSSRIGSRLDYVKLSQLSGISRPALINYLEFLEKTYLIYRLPVYTKSRDREIVKAKKLYFCDTGLANTLSQLSSGQQFENTVFNQLKFYGEVCYFSLKTGRELDFVLNQKRAIEVKEIPTQTDFKEALVLAETAGLKECLLVGRHPSWKFQNFLWAGNLR</sequence>
<dbReference type="Gene3D" id="3.40.50.300">
    <property type="entry name" value="P-loop containing nucleotide triphosphate hydrolases"/>
    <property type="match status" value="1"/>
</dbReference>
<evidence type="ECO:0000313" key="3">
    <source>
        <dbReference type="EMBL" id="PIZ43091.1"/>
    </source>
</evidence>
<dbReference type="EMBL" id="PFNJ01000040">
    <property type="protein sequence ID" value="PIZ43091.1"/>
    <property type="molecule type" value="Genomic_DNA"/>
</dbReference>
<dbReference type="Pfam" id="PF13635">
    <property type="entry name" value="DUF4143"/>
    <property type="match status" value="1"/>
</dbReference>
<dbReference type="InterPro" id="IPR041682">
    <property type="entry name" value="AAA_14"/>
</dbReference>
<dbReference type="Proteomes" id="UP000230970">
    <property type="component" value="Unassembled WGS sequence"/>
</dbReference>
<evidence type="ECO:0000259" key="1">
    <source>
        <dbReference type="Pfam" id="PF13173"/>
    </source>
</evidence>
<feature type="domain" description="AAA" evidence="1">
    <location>
        <begin position="18"/>
        <end position="148"/>
    </location>
</feature>
<dbReference type="InterPro" id="IPR027417">
    <property type="entry name" value="P-loop_NTPase"/>
</dbReference>
<evidence type="ECO:0000259" key="2">
    <source>
        <dbReference type="Pfam" id="PF13635"/>
    </source>
</evidence>
<dbReference type="SUPFAM" id="SSF52540">
    <property type="entry name" value="P-loop containing nucleoside triphosphate hydrolases"/>
    <property type="match status" value="1"/>
</dbReference>
<evidence type="ECO:0000313" key="4">
    <source>
        <dbReference type="Proteomes" id="UP000230970"/>
    </source>
</evidence>
<feature type="domain" description="DUF4143" evidence="2">
    <location>
        <begin position="215"/>
        <end position="350"/>
    </location>
</feature>
<organism evidence="3 4">
    <name type="scientific">candidate division WWE3 bacterium CG_4_10_14_0_2_um_filter_42_8</name>
    <dbReference type="NCBI Taxonomy" id="1975074"/>
    <lineage>
        <taxon>Bacteria</taxon>
        <taxon>Katanobacteria</taxon>
    </lineage>
</organism>
<accession>A0A2M7TCN6</accession>
<gene>
    <name evidence="3" type="ORF">COY34_01505</name>
</gene>
<comment type="caution">
    <text evidence="3">The sequence shown here is derived from an EMBL/GenBank/DDBJ whole genome shotgun (WGS) entry which is preliminary data.</text>
</comment>
<dbReference type="PANTHER" id="PTHR33295">
    <property type="entry name" value="ATPASE"/>
    <property type="match status" value="1"/>
</dbReference>
<dbReference type="Pfam" id="PF13173">
    <property type="entry name" value="AAA_14"/>
    <property type="match status" value="1"/>
</dbReference>
<name>A0A2M7TCN6_UNCKA</name>
<protein>
    <submittedName>
        <fullName evidence="3">ATPase</fullName>
    </submittedName>
</protein>